<feature type="transmembrane region" description="Helical" evidence="6">
    <location>
        <begin position="368"/>
        <end position="389"/>
    </location>
</feature>
<reference evidence="10" key="1">
    <citation type="submission" date="2017-02" db="EMBL/GenBank/DDBJ databases">
        <authorList>
            <person name="Dridi B."/>
        </authorList>
    </citation>
    <scope>NUCLEOTIDE SEQUENCE [LARGE SCALE GENOMIC DNA]</scope>
    <source>
        <strain evidence="10">bH819</strain>
    </source>
</reference>
<accession>A0A1X6WND6</accession>
<name>A0A1X6WND6_9ENTE</name>
<feature type="transmembrane region" description="Helical" evidence="6">
    <location>
        <begin position="490"/>
        <end position="513"/>
    </location>
</feature>
<feature type="domain" description="MacB-like periplasmic core" evidence="8">
    <location>
        <begin position="21"/>
        <end position="237"/>
    </location>
</feature>
<dbReference type="Proteomes" id="UP000195918">
    <property type="component" value="Unassembled WGS sequence"/>
</dbReference>
<feature type="transmembrane region" description="Helical" evidence="6">
    <location>
        <begin position="409"/>
        <end position="430"/>
    </location>
</feature>
<evidence type="ECO:0000256" key="3">
    <source>
        <dbReference type="ARBA" id="ARBA00022692"/>
    </source>
</evidence>
<evidence type="ECO:0000313" key="9">
    <source>
        <dbReference type="EMBL" id="SLM85742.1"/>
    </source>
</evidence>
<dbReference type="InterPro" id="IPR003838">
    <property type="entry name" value="ABC3_permease_C"/>
</dbReference>
<dbReference type="GO" id="GO:0022857">
    <property type="term" value="F:transmembrane transporter activity"/>
    <property type="evidence" value="ECO:0007669"/>
    <property type="project" value="TreeGrafter"/>
</dbReference>
<proteinExistence type="predicted"/>
<dbReference type="GO" id="GO:0005886">
    <property type="term" value="C:plasma membrane"/>
    <property type="evidence" value="ECO:0007669"/>
    <property type="project" value="UniProtKB-SubCell"/>
</dbReference>
<organism evidence="9 10">
    <name type="scientific">Vagococcus fluvialis bH819</name>
    <dbReference type="NCBI Taxonomy" id="1255619"/>
    <lineage>
        <taxon>Bacteria</taxon>
        <taxon>Bacillati</taxon>
        <taxon>Bacillota</taxon>
        <taxon>Bacilli</taxon>
        <taxon>Lactobacillales</taxon>
        <taxon>Enterococcaceae</taxon>
        <taxon>Vagococcus</taxon>
    </lineage>
</organism>
<evidence type="ECO:0000256" key="2">
    <source>
        <dbReference type="ARBA" id="ARBA00022475"/>
    </source>
</evidence>
<keyword evidence="5 6" id="KW-0472">Membrane</keyword>
<comment type="subcellular location">
    <subcellularLocation>
        <location evidence="1">Cell membrane</location>
        <topology evidence="1">Multi-pass membrane protein</topology>
    </subcellularLocation>
</comment>
<protein>
    <submittedName>
        <fullName evidence="9">ABC transporter, permease protein</fullName>
    </submittedName>
</protein>
<evidence type="ECO:0000256" key="1">
    <source>
        <dbReference type="ARBA" id="ARBA00004651"/>
    </source>
</evidence>
<gene>
    <name evidence="9" type="ORF">FM121_06555</name>
</gene>
<dbReference type="EMBL" id="FWFD01000009">
    <property type="protein sequence ID" value="SLM85742.1"/>
    <property type="molecule type" value="Genomic_DNA"/>
</dbReference>
<evidence type="ECO:0000259" key="7">
    <source>
        <dbReference type="Pfam" id="PF02687"/>
    </source>
</evidence>
<dbReference type="PANTHER" id="PTHR30572">
    <property type="entry name" value="MEMBRANE COMPONENT OF TRANSPORTER-RELATED"/>
    <property type="match status" value="1"/>
</dbReference>
<evidence type="ECO:0000313" key="10">
    <source>
        <dbReference type="Proteomes" id="UP000195918"/>
    </source>
</evidence>
<keyword evidence="3 6" id="KW-0812">Transmembrane</keyword>
<sequence>MNYFKRAMASLKRRKGKSLILFAVIFILGNVMAGAIAIDQGTKSVESTIKKKLGAVATVTQDYEKIDKDGQADEKVYESASAKPPKPKVLKEIGDLDEVNYFDYSVQSRPMTEKLKMVQSKDENFQIGEPGMNWFNLKGVNFNEILDSKNNIIEMKDGRVFEKDEIKNGKAVVVISEEVAKENNLRVGDKMTIDYVLQDYNVMYGGMSGGGEESDGEETKADQKKIVKDVPVEVIGTFKVLQAEKGSKKKSQDDKMMDSMNYYERVNAIYAPNDFVQKLNKEMATKNFEEFPQNFEGISKEEFKKNLEEDFGSATYILKKPEMVEDFRIKAEKILTDNKAKYSKILISSDKFDQVAGPVKGMSKISKLVLIISVLASILIITLVTILFLRDRKHELGIYLALGEKRSKVIAQIVIEVVTVAIIAITISVFTGNMLAKGFSNSLMQTQKTEQSENAGFSGQDDWQLNQLTNNSVSEDDVIDAYQISLNASYIILFYVVGIGVVLISTVAPLVYIMRLNPKKIMM</sequence>
<evidence type="ECO:0000256" key="6">
    <source>
        <dbReference type="SAM" id="Phobius"/>
    </source>
</evidence>
<feature type="domain" description="ABC3 transporter permease C-terminal" evidence="7">
    <location>
        <begin position="368"/>
        <end position="518"/>
    </location>
</feature>
<evidence type="ECO:0000256" key="4">
    <source>
        <dbReference type="ARBA" id="ARBA00022989"/>
    </source>
</evidence>
<evidence type="ECO:0000256" key="5">
    <source>
        <dbReference type="ARBA" id="ARBA00023136"/>
    </source>
</evidence>
<dbReference type="InterPro" id="IPR025857">
    <property type="entry name" value="MacB_PCD"/>
</dbReference>
<dbReference type="Pfam" id="PF02687">
    <property type="entry name" value="FtsX"/>
    <property type="match status" value="1"/>
</dbReference>
<dbReference type="Pfam" id="PF12704">
    <property type="entry name" value="MacB_PCD"/>
    <property type="match status" value="1"/>
</dbReference>
<dbReference type="AlphaFoldDB" id="A0A1X6WND6"/>
<keyword evidence="2" id="KW-1003">Cell membrane</keyword>
<keyword evidence="10" id="KW-1185">Reference proteome</keyword>
<dbReference type="InterPro" id="IPR050250">
    <property type="entry name" value="Macrolide_Exporter_MacB"/>
</dbReference>
<keyword evidence="4 6" id="KW-1133">Transmembrane helix</keyword>
<evidence type="ECO:0000259" key="8">
    <source>
        <dbReference type="Pfam" id="PF12704"/>
    </source>
</evidence>
<dbReference type="PANTHER" id="PTHR30572:SF9">
    <property type="entry name" value="ABC TRANSPORTER PERMEASE PROTEIN"/>
    <property type="match status" value="1"/>
</dbReference>